<keyword evidence="3" id="KW-1185">Reference proteome</keyword>
<sequence>MDMDQEESIQLVDHTPEEYDNLQVMSKYWRSKSLPLVYVPPAERESAAYVDKQKAPLAGIRENSEESEEGRGGGTRTSSIRSDNTNNTLLINEKIGSERLREGRNSLGQDARDSKKRSEWRTLQQHYYPEGDWGWVVTVCAVACHAITTGIQLYISNVVYARFNEERISGMLINDDSTDDSVLLVLSYWEFCC</sequence>
<accession>A0ABP1QPW1</accession>
<reference evidence="2 3" key="1">
    <citation type="submission" date="2024-08" db="EMBL/GenBank/DDBJ databases">
        <authorList>
            <person name="Cucini C."/>
            <person name="Frati F."/>
        </authorList>
    </citation>
    <scope>NUCLEOTIDE SEQUENCE [LARGE SCALE GENOMIC DNA]</scope>
</reference>
<dbReference type="EMBL" id="CAXLJM020000043">
    <property type="protein sequence ID" value="CAL8110038.1"/>
    <property type="molecule type" value="Genomic_DNA"/>
</dbReference>
<feature type="region of interest" description="Disordered" evidence="1">
    <location>
        <begin position="57"/>
        <end position="94"/>
    </location>
</feature>
<name>A0ABP1QPW1_9HEXA</name>
<protein>
    <submittedName>
        <fullName evidence="2">Uncharacterized protein</fullName>
    </submittedName>
</protein>
<evidence type="ECO:0000313" key="3">
    <source>
        <dbReference type="Proteomes" id="UP001642540"/>
    </source>
</evidence>
<dbReference type="Proteomes" id="UP001642540">
    <property type="component" value="Unassembled WGS sequence"/>
</dbReference>
<gene>
    <name evidence="2" type="ORF">ODALV1_LOCUS13922</name>
</gene>
<proteinExistence type="predicted"/>
<organism evidence="2 3">
    <name type="scientific">Orchesella dallaii</name>
    <dbReference type="NCBI Taxonomy" id="48710"/>
    <lineage>
        <taxon>Eukaryota</taxon>
        <taxon>Metazoa</taxon>
        <taxon>Ecdysozoa</taxon>
        <taxon>Arthropoda</taxon>
        <taxon>Hexapoda</taxon>
        <taxon>Collembola</taxon>
        <taxon>Entomobryomorpha</taxon>
        <taxon>Entomobryoidea</taxon>
        <taxon>Orchesellidae</taxon>
        <taxon>Orchesellinae</taxon>
        <taxon>Orchesella</taxon>
    </lineage>
</organism>
<evidence type="ECO:0000256" key="1">
    <source>
        <dbReference type="SAM" id="MobiDB-lite"/>
    </source>
</evidence>
<comment type="caution">
    <text evidence="2">The sequence shown here is derived from an EMBL/GenBank/DDBJ whole genome shotgun (WGS) entry which is preliminary data.</text>
</comment>
<evidence type="ECO:0000313" key="2">
    <source>
        <dbReference type="EMBL" id="CAL8110038.1"/>
    </source>
</evidence>